<organism evidence="2 3">
    <name type="scientific">Candidatus Harrisonbacteria bacterium RIFCSPHIGHO2_02_FULL_42_16</name>
    <dbReference type="NCBI Taxonomy" id="1798404"/>
    <lineage>
        <taxon>Bacteria</taxon>
        <taxon>Candidatus Harrisoniibacteriota</taxon>
    </lineage>
</organism>
<name>A0A1G1ZHI0_9BACT</name>
<proteinExistence type="predicted"/>
<accession>A0A1G1ZHI0</accession>
<dbReference type="Proteomes" id="UP000177960">
    <property type="component" value="Unassembled WGS sequence"/>
</dbReference>
<evidence type="ECO:0000313" key="2">
    <source>
        <dbReference type="EMBL" id="OGY64014.1"/>
    </source>
</evidence>
<comment type="caution">
    <text evidence="2">The sequence shown here is derived from an EMBL/GenBank/DDBJ whole genome shotgun (WGS) entry which is preliminary data.</text>
</comment>
<feature type="compositionally biased region" description="Basic and acidic residues" evidence="1">
    <location>
        <begin position="248"/>
        <end position="277"/>
    </location>
</feature>
<protein>
    <submittedName>
        <fullName evidence="2">Uncharacterized protein</fullName>
    </submittedName>
</protein>
<dbReference type="AlphaFoldDB" id="A0A1G1ZHI0"/>
<dbReference type="EMBL" id="MHJG01000011">
    <property type="protein sequence ID" value="OGY64014.1"/>
    <property type="molecule type" value="Genomic_DNA"/>
</dbReference>
<gene>
    <name evidence="2" type="ORF">A3B92_04255</name>
</gene>
<sequence length="277" mass="30761">MTPLSNPKSTIAAFLALPQPAKDWLSSESSVYALGEIANRLDLDNEETAAVSLLTLRLVTKDLNPQDFINGLSQELNVNFETAKTITQDIEEKILMPIESELRKIGVNLNLLYSSQKDSGQMAVPPIPQTKRVSPETAPPSTGSEQIPFMLHSTDETNLPTPQLPPRSEPAEPTQEQPSAPFGKIKPAPNLKIKNYEQSPAKPKKEPGVPVRLETPPRPYETKIPKNETRVVHYGGLRTPLTPLGYPKQEKDAEHTVDLRKLKKPDNENTVDLRNKK</sequence>
<evidence type="ECO:0000313" key="3">
    <source>
        <dbReference type="Proteomes" id="UP000177960"/>
    </source>
</evidence>
<reference evidence="2 3" key="1">
    <citation type="journal article" date="2016" name="Nat. Commun.">
        <title>Thousands of microbial genomes shed light on interconnected biogeochemical processes in an aquifer system.</title>
        <authorList>
            <person name="Anantharaman K."/>
            <person name="Brown C.T."/>
            <person name="Hug L.A."/>
            <person name="Sharon I."/>
            <person name="Castelle C.J."/>
            <person name="Probst A.J."/>
            <person name="Thomas B.C."/>
            <person name="Singh A."/>
            <person name="Wilkins M.J."/>
            <person name="Karaoz U."/>
            <person name="Brodie E.L."/>
            <person name="Williams K.H."/>
            <person name="Hubbard S.S."/>
            <person name="Banfield J.F."/>
        </authorList>
    </citation>
    <scope>NUCLEOTIDE SEQUENCE [LARGE SCALE GENOMIC DNA]</scope>
</reference>
<evidence type="ECO:0000256" key="1">
    <source>
        <dbReference type="SAM" id="MobiDB-lite"/>
    </source>
</evidence>
<feature type="compositionally biased region" description="Basic and acidic residues" evidence="1">
    <location>
        <begin position="220"/>
        <end position="231"/>
    </location>
</feature>
<feature type="region of interest" description="Disordered" evidence="1">
    <location>
        <begin position="117"/>
        <end position="277"/>
    </location>
</feature>
<dbReference type="STRING" id="1798404.A3B92_04255"/>